<dbReference type="KEGG" id="csg:Cylst_6485"/>
<dbReference type="InterPro" id="IPR029063">
    <property type="entry name" value="SAM-dependent_MTases_sf"/>
</dbReference>
<dbReference type="PANTHER" id="PTHR34203:SF15">
    <property type="entry name" value="SLL1173 PROTEIN"/>
    <property type="match status" value="1"/>
</dbReference>
<dbReference type="PANTHER" id="PTHR34203">
    <property type="entry name" value="METHYLTRANSFERASE, FKBM FAMILY PROTEIN"/>
    <property type="match status" value="1"/>
</dbReference>
<dbReference type="Pfam" id="PF05050">
    <property type="entry name" value="Methyltransf_21"/>
    <property type="match status" value="1"/>
</dbReference>
<evidence type="ECO:0000313" key="3">
    <source>
        <dbReference type="Proteomes" id="UP000010475"/>
    </source>
</evidence>
<evidence type="ECO:0000313" key="2">
    <source>
        <dbReference type="EMBL" id="AFZ28267.1"/>
    </source>
</evidence>
<evidence type="ECO:0000259" key="1">
    <source>
        <dbReference type="Pfam" id="PF05050"/>
    </source>
</evidence>
<dbReference type="SUPFAM" id="SSF53335">
    <property type="entry name" value="S-adenosyl-L-methionine-dependent methyltransferases"/>
    <property type="match status" value="1"/>
</dbReference>
<organism evidence="2 3">
    <name type="scientific">Cylindrospermum stagnale PCC 7417</name>
    <dbReference type="NCBI Taxonomy" id="56107"/>
    <lineage>
        <taxon>Bacteria</taxon>
        <taxon>Bacillati</taxon>
        <taxon>Cyanobacteriota</taxon>
        <taxon>Cyanophyceae</taxon>
        <taxon>Nostocales</taxon>
        <taxon>Nostocaceae</taxon>
        <taxon>Cylindrospermum</taxon>
    </lineage>
</organism>
<feature type="domain" description="Methyltransferase FkbM" evidence="1">
    <location>
        <begin position="59"/>
        <end position="210"/>
    </location>
</feature>
<dbReference type="InterPro" id="IPR006342">
    <property type="entry name" value="FkbM_mtfrase"/>
</dbReference>
<proteinExistence type="predicted"/>
<dbReference type="AlphaFoldDB" id="K9X9C3"/>
<dbReference type="OrthoDB" id="424472at2"/>
<name>K9X9C3_9NOST</name>
<dbReference type="EMBL" id="CP003643">
    <property type="protein sequence ID" value="AFZ28267.1"/>
    <property type="molecule type" value="Genomic_DNA"/>
</dbReference>
<accession>K9X9C3</accession>
<keyword evidence="2" id="KW-0614">Plasmid</keyword>
<geneLocation type="plasmid" evidence="2 3">
    <name>pCYLST.01</name>
</geneLocation>
<dbReference type="RefSeq" id="WP_015328314.1">
    <property type="nucleotide sequence ID" value="NC_020050.1"/>
</dbReference>
<dbReference type="NCBIfam" id="TIGR01444">
    <property type="entry name" value="fkbM_fam"/>
    <property type="match status" value="1"/>
</dbReference>
<dbReference type="InterPro" id="IPR052514">
    <property type="entry name" value="SAM-dependent_MTase"/>
</dbReference>
<keyword evidence="3" id="KW-1185">Reference proteome</keyword>
<dbReference type="Proteomes" id="UP000010475">
    <property type="component" value="Plasmid pCYLST.01"/>
</dbReference>
<reference evidence="2 3" key="1">
    <citation type="submission" date="2012-06" db="EMBL/GenBank/DDBJ databases">
        <title>Noncontiguous Finished plasmid 1 of genome of Cylindrospermum stagnale PCC 7417.</title>
        <authorList>
            <consortium name="US DOE Joint Genome Institute"/>
            <person name="Gugger M."/>
            <person name="Coursin T."/>
            <person name="Rippka R."/>
            <person name="Tandeau De Marsac N."/>
            <person name="Huntemann M."/>
            <person name="Wei C.-L."/>
            <person name="Han J."/>
            <person name="Detter J.C."/>
            <person name="Han C."/>
            <person name="Tapia R."/>
            <person name="Davenport K."/>
            <person name="Daligault H."/>
            <person name="Erkkila T."/>
            <person name="Gu W."/>
            <person name="Munk A.C.C."/>
            <person name="Teshima H."/>
            <person name="Xu Y."/>
            <person name="Chain P."/>
            <person name="Chen A."/>
            <person name="Krypides N."/>
            <person name="Mavromatis K."/>
            <person name="Markowitz V."/>
            <person name="Szeto E."/>
            <person name="Ivanova N."/>
            <person name="Mikhailova N."/>
            <person name="Ovchinnikova G."/>
            <person name="Pagani I."/>
            <person name="Pati A."/>
            <person name="Goodwin L."/>
            <person name="Peters L."/>
            <person name="Pitluck S."/>
            <person name="Woyke T."/>
            <person name="Kerfeld C."/>
        </authorList>
    </citation>
    <scope>NUCLEOTIDE SEQUENCE [LARGE SCALE GENOMIC DNA]</scope>
    <source>
        <strain evidence="2 3">PCC 7417</strain>
        <plasmid evidence="3">Plasmid pCYLST.01</plasmid>
    </source>
</reference>
<dbReference type="Gene3D" id="3.40.50.150">
    <property type="entry name" value="Vaccinia Virus protein VP39"/>
    <property type="match status" value="1"/>
</dbReference>
<protein>
    <recommendedName>
        <fullName evidence="1">Methyltransferase FkbM domain-containing protein</fullName>
    </recommendedName>
</protein>
<sequence length="258" mass="29862">MIDTDGKNLDFYTIHGASFQLLDPDRSVAKETTQGLDYEPAVTQHLKQILEKENLCFLDVGAHYGYYTVYVSKISANSRVYSFEPGAKHLEVLRHNLRINDVEARVYNVALSDETKEVLFHNRTMKVEGELETERIKATTFDELNSQENIRPEIVKIDVHGAEGKVLYGMKKALNETIKYLFIEIHAAHLLVDYSHQQILDILLESGFKLFELDNFRDTTSPIFIPIVDSVYENFINPNKWTEDHIKRERMVFASKNF</sequence>
<dbReference type="HOGENOM" id="CLU_1076547_0_0_3"/>
<gene>
    <name evidence="2" type="ORF">Cylst_6485</name>
</gene>